<dbReference type="GO" id="GO:0005737">
    <property type="term" value="C:cytoplasm"/>
    <property type="evidence" value="ECO:0007669"/>
    <property type="project" value="TreeGrafter"/>
</dbReference>
<dbReference type="OrthoDB" id="668540at2759"/>
<dbReference type="InterPro" id="IPR033133">
    <property type="entry name" value="PUM-HD"/>
</dbReference>
<proteinExistence type="predicted"/>
<gene>
    <name evidence="5" type="ORF">BJ554DRAFT_2315</name>
</gene>
<dbReference type="InterPro" id="IPR001313">
    <property type="entry name" value="Pumilio_RNA-bd_rpt"/>
</dbReference>
<feature type="repeat" description="Pumilio" evidence="2">
    <location>
        <begin position="123"/>
        <end position="158"/>
    </location>
</feature>
<dbReference type="SUPFAM" id="SSF48371">
    <property type="entry name" value="ARM repeat"/>
    <property type="match status" value="1"/>
</dbReference>
<evidence type="ECO:0000256" key="2">
    <source>
        <dbReference type="PROSITE-ProRule" id="PRU00317"/>
    </source>
</evidence>
<dbReference type="InterPro" id="IPR016024">
    <property type="entry name" value="ARM-type_fold"/>
</dbReference>
<dbReference type="PANTHER" id="PTHR12537">
    <property type="entry name" value="RNA BINDING PROTEIN PUMILIO-RELATED"/>
    <property type="match status" value="1"/>
</dbReference>
<dbReference type="PROSITE" id="PS50302">
    <property type="entry name" value="PUM"/>
    <property type="match status" value="6"/>
</dbReference>
<evidence type="ECO:0000256" key="1">
    <source>
        <dbReference type="ARBA" id="ARBA00022737"/>
    </source>
</evidence>
<feature type="repeat" description="Pumilio" evidence="2">
    <location>
        <begin position="195"/>
        <end position="230"/>
    </location>
</feature>
<feature type="repeat" description="Pumilio" evidence="2">
    <location>
        <begin position="8"/>
        <end position="43"/>
    </location>
</feature>
<dbReference type="Proteomes" id="UP000673691">
    <property type="component" value="Unassembled WGS sequence"/>
</dbReference>
<keyword evidence="1" id="KW-0677">Repeat</keyword>
<comment type="caution">
    <text evidence="5">The sequence shown here is derived from an EMBL/GenBank/DDBJ whole genome shotgun (WGS) entry which is preliminary data.</text>
</comment>
<dbReference type="Pfam" id="PF00806">
    <property type="entry name" value="PUF"/>
    <property type="match status" value="7"/>
</dbReference>
<feature type="region of interest" description="Disordered" evidence="3">
    <location>
        <begin position="357"/>
        <end position="397"/>
    </location>
</feature>
<dbReference type="AlphaFoldDB" id="A0A8H8A184"/>
<name>A0A8H8A184_9FUNG</name>
<dbReference type="PROSITE" id="PS50303">
    <property type="entry name" value="PUM_HD"/>
    <property type="match status" value="1"/>
</dbReference>
<feature type="repeat" description="Pumilio" evidence="2">
    <location>
        <begin position="44"/>
        <end position="79"/>
    </location>
</feature>
<evidence type="ECO:0000313" key="5">
    <source>
        <dbReference type="EMBL" id="KAG5463022.1"/>
    </source>
</evidence>
<accession>A0A8H8A184</accession>
<evidence type="ECO:0000256" key="3">
    <source>
        <dbReference type="SAM" id="MobiDB-lite"/>
    </source>
</evidence>
<feature type="compositionally biased region" description="Gly residues" evidence="3">
    <location>
        <begin position="360"/>
        <end position="385"/>
    </location>
</feature>
<keyword evidence="6" id="KW-1185">Reference proteome</keyword>
<reference evidence="5 6" key="1">
    <citation type="journal article" name="Sci. Rep.">
        <title>Genome-scale phylogenetic analyses confirm Olpidium as the closest living zoosporic fungus to the non-flagellated, terrestrial fungi.</title>
        <authorList>
            <person name="Chang Y."/>
            <person name="Rochon D."/>
            <person name="Sekimoto S."/>
            <person name="Wang Y."/>
            <person name="Chovatia M."/>
            <person name="Sandor L."/>
            <person name="Salamov A."/>
            <person name="Grigoriev I.V."/>
            <person name="Stajich J.E."/>
            <person name="Spatafora J.W."/>
        </authorList>
    </citation>
    <scope>NUCLEOTIDE SEQUENCE [LARGE SCALE GENOMIC DNA]</scope>
    <source>
        <strain evidence="5">S191</strain>
    </source>
</reference>
<dbReference type="Gene3D" id="1.25.10.10">
    <property type="entry name" value="Leucine-rich Repeat Variant"/>
    <property type="match status" value="1"/>
</dbReference>
<dbReference type="GO" id="GO:0003730">
    <property type="term" value="F:mRNA 3'-UTR binding"/>
    <property type="evidence" value="ECO:0007669"/>
    <property type="project" value="TreeGrafter"/>
</dbReference>
<feature type="domain" description="PUM-HD" evidence="4">
    <location>
        <begin position="1"/>
        <end position="356"/>
    </location>
</feature>
<evidence type="ECO:0000259" key="4">
    <source>
        <dbReference type="PROSITE" id="PS50303"/>
    </source>
</evidence>
<sequence>MRQAILDAVLSHSLALMKNKFGNFLMQRCFEYGTRMQTSAMAATMRGNVLSLALDPFGCHVAQKALDNVDEDVKASIVSEMLVRRIPETIIHRFASHVWQRIFEIRWTGAAGAPAVMNYVQNALQGAWHQVAVEENGSLVVQNIFENCSEPEKRPVLREVLDHAPMIARGEFGNWVIQHILEHGAPPDRRRIIQIILDDLPKIATDQYSSKVVEKALKTATRNEVQEIADKLCRTESPSVSSYLNSPTSSELDASASTVGNYYNSGMSGLMMDHPGIATSGPLAYHSDPVAAAAICLPAILALVADQYGNYVVQHLFHVAPSEQRDRVASHIRPYLPALRASKYGQKVAQIVERMSRPGGRSGAHSGGGCGGASGAGGAPGGGGAHHYHQHHHTANNGNPAAVAAAAAAAAAALQHPQQHQLNALFHANVIASYSAGPWGRW</sequence>
<dbReference type="InterPro" id="IPR011989">
    <property type="entry name" value="ARM-like"/>
</dbReference>
<feature type="repeat" description="Pumilio" evidence="2">
    <location>
        <begin position="294"/>
        <end position="330"/>
    </location>
</feature>
<dbReference type="GO" id="GO:0010608">
    <property type="term" value="P:post-transcriptional regulation of gene expression"/>
    <property type="evidence" value="ECO:0007669"/>
    <property type="project" value="TreeGrafter"/>
</dbReference>
<protein>
    <submittedName>
        <fullName evidence="5">Armadillo-type protein</fullName>
    </submittedName>
</protein>
<evidence type="ECO:0000313" key="6">
    <source>
        <dbReference type="Proteomes" id="UP000673691"/>
    </source>
</evidence>
<feature type="repeat" description="Pumilio" evidence="2">
    <location>
        <begin position="159"/>
        <end position="194"/>
    </location>
</feature>
<dbReference type="SMART" id="SM00025">
    <property type="entry name" value="Pumilio"/>
    <property type="match status" value="7"/>
</dbReference>
<dbReference type="PANTHER" id="PTHR12537:SF48">
    <property type="entry name" value="MEIOTIC COILED-COIL PROTEIN 2"/>
    <property type="match status" value="1"/>
</dbReference>
<organism evidence="5 6">
    <name type="scientific">Olpidium bornovanus</name>
    <dbReference type="NCBI Taxonomy" id="278681"/>
    <lineage>
        <taxon>Eukaryota</taxon>
        <taxon>Fungi</taxon>
        <taxon>Fungi incertae sedis</taxon>
        <taxon>Olpidiomycota</taxon>
        <taxon>Olpidiomycotina</taxon>
        <taxon>Olpidiomycetes</taxon>
        <taxon>Olpidiales</taxon>
        <taxon>Olpidiaceae</taxon>
        <taxon>Olpidium</taxon>
    </lineage>
</organism>
<dbReference type="EMBL" id="JAEFCI010001261">
    <property type="protein sequence ID" value="KAG5463022.1"/>
    <property type="molecule type" value="Genomic_DNA"/>
</dbReference>